<dbReference type="AlphaFoldDB" id="A0AAJ6AIM5"/>
<evidence type="ECO:0008006" key="3">
    <source>
        <dbReference type="Google" id="ProtNLM"/>
    </source>
</evidence>
<protein>
    <recommendedName>
        <fullName evidence="3">Capsid maturation protease</fullName>
    </recommendedName>
</protein>
<dbReference type="RefSeq" id="WP_279675285.1">
    <property type="nucleotide sequence ID" value="NZ_CP122566.1"/>
</dbReference>
<accession>A0AAJ6AIM5</accession>
<proteinExistence type="predicted"/>
<dbReference type="Pfam" id="PF25310">
    <property type="entry name" value="VG15"/>
    <property type="match status" value="1"/>
</dbReference>
<dbReference type="EMBL" id="CP122566">
    <property type="protein sequence ID" value="WGH94161.1"/>
    <property type="molecule type" value="Genomic_DNA"/>
</dbReference>
<dbReference type="Proteomes" id="UP001224674">
    <property type="component" value="Chromosome"/>
</dbReference>
<name>A0AAJ6AIM5_9MICC</name>
<evidence type="ECO:0000313" key="2">
    <source>
        <dbReference type="Proteomes" id="UP001224674"/>
    </source>
</evidence>
<keyword evidence="2" id="KW-1185">Reference proteome</keyword>
<gene>
    <name evidence="1" type="ORF">QDX21_05045</name>
</gene>
<evidence type="ECO:0000313" key="1">
    <source>
        <dbReference type="EMBL" id="WGH94161.1"/>
    </source>
</evidence>
<dbReference type="InterPro" id="IPR057369">
    <property type="entry name" value="VG15"/>
</dbReference>
<reference evidence="1 2" key="1">
    <citation type="submission" date="2023-03" db="EMBL/GenBank/DDBJ databases">
        <title>Complete genome sequences of several Auritidibacter ignavus strains isolated from ear infections.</title>
        <authorList>
            <person name="Baehr T."/>
            <person name="Baumhoegger A.M."/>
        </authorList>
    </citation>
    <scope>NUCLEOTIDE SEQUENCE [LARGE SCALE GENOMIC DNA]</scope>
    <source>
        <strain evidence="1 2">BABAE-6</strain>
    </source>
</reference>
<sequence length="295" mass="32381">MMIPSSVLGSYSSLRKVISDAAMDDLDSLMVSVLPESPRVQREALRDVMPDLGDRYVGATSMVAAEFFDELMSLQDVAKPVRADTLLVEDPNRWRSLVDWSAADYVFERLGADAVFSRLAGGLTKILTEAAADTMIGNAEQQLDNFYSAQRVPQPGCCAFCSMLASRGAVYTERSATGVVGRGTPIGSHRLAKGIRPRGSRKLGEQFHDYCRCEVVILTQDNQAELLAIQEQHLASYENAAKNADEGRSLAWKETTLKDGTTKRTHYWVKDGQKHTAADKTSDILAAMRAELGIK</sequence>
<organism evidence="1 2">
    <name type="scientific">Auritidibacter ignavus</name>
    <dbReference type="NCBI Taxonomy" id="678932"/>
    <lineage>
        <taxon>Bacteria</taxon>
        <taxon>Bacillati</taxon>
        <taxon>Actinomycetota</taxon>
        <taxon>Actinomycetes</taxon>
        <taxon>Micrococcales</taxon>
        <taxon>Micrococcaceae</taxon>
        <taxon>Auritidibacter</taxon>
    </lineage>
</organism>